<accession>R1G5B7</accession>
<evidence type="ECO:0000313" key="2">
    <source>
        <dbReference type="EMBL" id="EOD66663.1"/>
    </source>
</evidence>
<feature type="compositionally biased region" description="Low complexity" evidence="1">
    <location>
        <begin position="84"/>
        <end position="100"/>
    </location>
</feature>
<protein>
    <submittedName>
        <fullName evidence="2">Uncharacterized protein</fullName>
    </submittedName>
</protein>
<reference evidence="2 3" key="1">
    <citation type="submission" date="2013-02" db="EMBL/GenBank/DDBJ databases">
        <title>Draft genome sequence of Amycolatopsis vancoresmycina strain DSM 44592T.</title>
        <authorList>
            <person name="Kumar S."/>
            <person name="Kaur N."/>
            <person name="Kaur C."/>
            <person name="Raghava G.P.S."/>
            <person name="Mayilraj S."/>
        </authorList>
    </citation>
    <scope>NUCLEOTIDE SEQUENCE [LARGE SCALE GENOMIC DNA]</scope>
    <source>
        <strain evidence="2 3">DSM 44592</strain>
    </source>
</reference>
<organism evidence="2 3">
    <name type="scientific">Amycolatopsis vancoresmycina DSM 44592</name>
    <dbReference type="NCBI Taxonomy" id="1292037"/>
    <lineage>
        <taxon>Bacteria</taxon>
        <taxon>Bacillati</taxon>
        <taxon>Actinomycetota</taxon>
        <taxon>Actinomycetes</taxon>
        <taxon>Pseudonocardiales</taxon>
        <taxon>Pseudonocardiaceae</taxon>
        <taxon>Amycolatopsis</taxon>
    </lineage>
</organism>
<evidence type="ECO:0000313" key="3">
    <source>
        <dbReference type="Proteomes" id="UP000014139"/>
    </source>
</evidence>
<gene>
    <name evidence="2" type="ORF">H480_20349</name>
</gene>
<dbReference type="Proteomes" id="UP000014139">
    <property type="component" value="Unassembled WGS sequence"/>
</dbReference>
<feature type="region of interest" description="Disordered" evidence="1">
    <location>
        <begin position="66"/>
        <end position="107"/>
    </location>
</feature>
<feature type="region of interest" description="Disordered" evidence="1">
    <location>
        <begin position="1"/>
        <end position="49"/>
    </location>
</feature>
<comment type="caution">
    <text evidence="2">The sequence shown here is derived from an EMBL/GenBank/DDBJ whole genome shotgun (WGS) entry which is preliminary data.</text>
</comment>
<name>R1G5B7_9PSEU</name>
<feature type="compositionally biased region" description="Polar residues" evidence="1">
    <location>
        <begin position="12"/>
        <end position="41"/>
    </location>
</feature>
<sequence>MAMSALPPSATALPSSFATVSRSPRNTAASSALNTGATETSRLAVPAGTCTSPQLSSTWYALIPASPHPAINGRSARRGRRTPSTGAASSRTAEATASRANDNPATP</sequence>
<keyword evidence="3" id="KW-1185">Reference proteome</keyword>
<evidence type="ECO:0000256" key="1">
    <source>
        <dbReference type="SAM" id="MobiDB-lite"/>
    </source>
</evidence>
<dbReference type="EMBL" id="AOUO01000287">
    <property type="protein sequence ID" value="EOD66663.1"/>
    <property type="molecule type" value="Genomic_DNA"/>
</dbReference>
<dbReference type="AlphaFoldDB" id="R1G5B7"/>
<proteinExistence type="predicted"/>